<dbReference type="Proteomes" id="UP001530293">
    <property type="component" value="Unassembled WGS sequence"/>
</dbReference>
<evidence type="ECO:0000313" key="3">
    <source>
        <dbReference type="Proteomes" id="UP001530293"/>
    </source>
</evidence>
<protein>
    <submittedName>
        <fullName evidence="2">Uncharacterized protein</fullName>
    </submittedName>
</protein>
<name>A0ABD3MN35_9STRA</name>
<proteinExistence type="predicted"/>
<dbReference type="AlphaFoldDB" id="A0ABD3MN35"/>
<accession>A0ABD3MN35</accession>
<reference evidence="2 3" key="1">
    <citation type="submission" date="2024-10" db="EMBL/GenBank/DDBJ databases">
        <title>Updated reference genomes for cyclostephanoid diatoms.</title>
        <authorList>
            <person name="Roberts W.R."/>
            <person name="Alverson A.J."/>
        </authorList>
    </citation>
    <scope>NUCLEOTIDE SEQUENCE [LARGE SCALE GENOMIC DNA]</scope>
    <source>
        <strain evidence="2 3">AJA232-27</strain>
    </source>
</reference>
<dbReference type="EMBL" id="JALLBG020000096">
    <property type="protein sequence ID" value="KAL3765424.1"/>
    <property type="molecule type" value="Genomic_DNA"/>
</dbReference>
<organism evidence="2 3">
    <name type="scientific">Discostella pseudostelligera</name>
    <dbReference type="NCBI Taxonomy" id="259834"/>
    <lineage>
        <taxon>Eukaryota</taxon>
        <taxon>Sar</taxon>
        <taxon>Stramenopiles</taxon>
        <taxon>Ochrophyta</taxon>
        <taxon>Bacillariophyta</taxon>
        <taxon>Coscinodiscophyceae</taxon>
        <taxon>Thalassiosirophycidae</taxon>
        <taxon>Stephanodiscales</taxon>
        <taxon>Stephanodiscaceae</taxon>
        <taxon>Discostella</taxon>
    </lineage>
</organism>
<feature type="region of interest" description="Disordered" evidence="1">
    <location>
        <begin position="1"/>
        <end position="27"/>
    </location>
</feature>
<comment type="caution">
    <text evidence="2">The sequence shown here is derived from an EMBL/GenBank/DDBJ whole genome shotgun (WGS) entry which is preliminary data.</text>
</comment>
<feature type="compositionally biased region" description="Basic residues" evidence="1">
    <location>
        <begin position="1"/>
        <end position="19"/>
    </location>
</feature>
<sequence length="75" mass="8342">MSNIKRRHANTKASRKRAVHMSSGATNGLASSMRVFTPVQGMELVNPDANRERVRQANAKWFTENAGFQSALPKK</sequence>
<gene>
    <name evidence="2" type="ORF">ACHAWU_002342</name>
</gene>
<evidence type="ECO:0000256" key="1">
    <source>
        <dbReference type="SAM" id="MobiDB-lite"/>
    </source>
</evidence>
<keyword evidence="3" id="KW-1185">Reference proteome</keyword>
<evidence type="ECO:0000313" key="2">
    <source>
        <dbReference type="EMBL" id="KAL3765424.1"/>
    </source>
</evidence>